<accession>A0A0D3R1I2</accession>
<proteinExistence type="predicted"/>
<dbReference type="EMBL" id="KM204987">
    <property type="protein sequence ID" value="AJR28315.1"/>
    <property type="molecule type" value="Viral_cRNA"/>
</dbReference>
<protein>
    <submittedName>
        <fullName evidence="2">Uncharacterized protein</fullName>
    </submittedName>
</protein>
<keyword evidence="1" id="KW-0812">Transmembrane</keyword>
<feature type="transmembrane region" description="Helical" evidence="1">
    <location>
        <begin position="49"/>
        <end position="68"/>
    </location>
</feature>
<evidence type="ECO:0000313" key="3">
    <source>
        <dbReference type="Proteomes" id="UP000115720"/>
    </source>
</evidence>
<keyword evidence="3" id="KW-1185">Reference proteome</keyword>
<evidence type="ECO:0000313" key="2">
    <source>
        <dbReference type="EMBL" id="AJR28315.1"/>
    </source>
</evidence>
<dbReference type="KEGG" id="vg:80533754"/>
<evidence type="ECO:0000256" key="1">
    <source>
        <dbReference type="SAM" id="Phobius"/>
    </source>
</evidence>
<dbReference type="GeneID" id="80533754"/>
<reference evidence="2 3" key="1">
    <citation type="journal article" date="2015" name="PLoS Pathog.">
        <title>Evolution of genome size and complexity in the rhabdoviridae.</title>
        <authorList>
            <person name="Walker P.J."/>
            <person name="Firth C."/>
            <person name="Widen S.G."/>
            <person name="Blasdell K.R."/>
            <person name="Guzman H."/>
            <person name="Wood T.G."/>
            <person name="Paradkar P.N."/>
            <person name="Holmes E.C."/>
            <person name="Tesh R.B."/>
            <person name="Vasilakis N."/>
        </authorList>
    </citation>
    <scope>NUCLEOTIDE SEQUENCE [LARGE SCALE GENOMIC DNA]</scope>
    <source>
        <strain evidence="2">TRVL9223</strain>
    </source>
</reference>
<dbReference type="RefSeq" id="YP_010796308.1">
    <property type="nucleotide sequence ID" value="NC_075981.1"/>
</dbReference>
<organism evidence="2 3">
    <name type="scientific">Aruac virus</name>
    <dbReference type="NCBI Taxonomy" id="1272961"/>
    <lineage>
        <taxon>Viruses</taxon>
        <taxon>Riboviria</taxon>
        <taxon>Orthornavirae</taxon>
        <taxon>Negarnaviricota</taxon>
        <taxon>Haploviricotina</taxon>
        <taxon>Monjiviricetes</taxon>
        <taxon>Mononegavirales</taxon>
        <taxon>Rhabdoviridae</taxon>
        <taxon>Alpharhabdovirinae</taxon>
        <taxon>Arurhavirus</taxon>
        <taxon>Arurhavirus aruac</taxon>
    </lineage>
</organism>
<sequence>MHNQTRAVVSFPNLPNVGAFADSIKNTLEETWIRFVQKIESWSDTVKQTLIVVFIIICIFIAIKILIVCGQLCTTICQGTTHGLNCIRSCSRRRILRPSPPPKPKRRKQTSAPDRYYGYAVTQV</sequence>
<dbReference type="Proteomes" id="UP000115720">
    <property type="component" value="Segment"/>
</dbReference>
<name>A0A0D3R1I2_9RHAB</name>
<keyword evidence="1" id="KW-1133">Transmembrane helix</keyword>
<keyword evidence="1" id="KW-0472">Membrane</keyword>